<feature type="transmembrane region" description="Helical" evidence="1">
    <location>
        <begin position="158"/>
        <end position="181"/>
    </location>
</feature>
<dbReference type="Proteomes" id="UP000772434">
    <property type="component" value="Unassembled WGS sequence"/>
</dbReference>
<evidence type="ECO:0000313" key="2">
    <source>
        <dbReference type="EMBL" id="KAF9058308.1"/>
    </source>
</evidence>
<organism evidence="2 3">
    <name type="scientific">Rhodocollybia butyracea</name>
    <dbReference type="NCBI Taxonomy" id="206335"/>
    <lineage>
        <taxon>Eukaryota</taxon>
        <taxon>Fungi</taxon>
        <taxon>Dikarya</taxon>
        <taxon>Basidiomycota</taxon>
        <taxon>Agaricomycotina</taxon>
        <taxon>Agaricomycetes</taxon>
        <taxon>Agaricomycetidae</taxon>
        <taxon>Agaricales</taxon>
        <taxon>Marasmiineae</taxon>
        <taxon>Omphalotaceae</taxon>
        <taxon>Rhodocollybia</taxon>
    </lineage>
</organism>
<gene>
    <name evidence="2" type="ORF">BDP27DRAFT_1241573</name>
</gene>
<dbReference type="PANTHER" id="PTHR13439:SF72">
    <property type="entry name" value="TLC DOMAIN-CONTAINING PROTEIN"/>
    <property type="match status" value="1"/>
</dbReference>
<feature type="transmembrane region" description="Helical" evidence="1">
    <location>
        <begin position="12"/>
        <end position="28"/>
    </location>
</feature>
<dbReference type="PANTHER" id="PTHR13439">
    <property type="entry name" value="CT120 PROTEIN"/>
    <property type="match status" value="1"/>
</dbReference>
<comment type="caution">
    <text evidence="2">The sequence shown here is derived from an EMBL/GenBank/DDBJ whole genome shotgun (WGS) entry which is preliminary data.</text>
</comment>
<dbReference type="EMBL" id="JADNRY010000398">
    <property type="protein sequence ID" value="KAF9058308.1"/>
    <property type="molecule type" value="Genomic_DNA"/>
</dbReference>
<dbReference type="OrthoDB" id="341353at2759"/>
<keyword evidence="1" id="KW-0812">Transmembrane</keyword>
<proteinExistence type="predicted"/>
<feature type="non-terminal residue" evidence="2">
    <location>
        <position position="1"/>
    </location>
</feature>
<dbReference type="InterPro" id="IPR050846">
    <property type="entry name" value="TLCD"/>
</dbReference>
<evidence type="ECO:0000256" key="1">
    <source>
        <dbReference type="SAM" id="Phobius"/>
    </source>
</evidence>
<evidence type="ECO:0008006" key="4">
    <source>
        <dbReference type="Google" id="ProtNLM"/>
    </source>
</evidence>
<feature type="transmembrane region" description="Helical" evidence="1">
    <location>
        <begin position="221"/>
        <end position="242"/>
    </location>
</feature>
<evidence type="ECO:0000313" key="3">
    <source>
        <dbReference type="Proteomes" id="UP000772434"/>
    </source>
</evidence>
<reference evidence="2" key="1">
    <citation type="submission" date="2020-11" db="EMBL/GenBank/DDBJ databases">
        <authorList>
            <consortium name="DOE Joint Genome Institute"/>
            <person name="Ahrendt S."/>
            <person name="Riley R."/>
            <person name="Andreopoulos W."/>
            <person name="Labutti K."/>
            <person name="Pangilinan J."/>
            <person name="Ruiz-Duenas F.J."/>
            <person name="Barrasa J.M."/>
            <person name="Sanchez-Garcia M."/>
            <person name="Camarero S."/>
            <person name="Miyauchi S."/>
            <person name="Serrano A."/>
            <person name="Linde D."/>
            <person name="Babiker R."/>
            <person name="Drula E."/>
            <person name="Ayuso-Fernandez I."/>
            <person name="Pacheco R."/>
            <person name="Padilla G."/>
            <person name="Ferreira P."/>
            <person name="Barriuso J."/>
            <person name="Kellner H."/>
            <person name="Castanera R."/>
            <person name="Alfaro M."/>
            <person name="Ramirez L."/>
            <person name="Pisabarro A.G."/>
            <person name="Kuo A."/>
            <person name="Tritt A."/>
            <person name="Lipzen A."/>
            <person name="He G."/>
            <person name="Yan M."/>
            <person name="Ng V."/>
            <person name="Cullen D."/>
            <person name="Martin F."/>
            <person name="Rosso M.-N."/>
            <person name="Henrissat B."/>
            <person name="Hibbett D."/>
            <person name="Martinez A.T."/>
            <person name="Grigoriev I.V."/>
        </authorList>
    </citation>
    <scope>NUCLEOTIDE SEQUENCE</scope>
    <source>
        <strain evidence="2">AH 40177</strain>
    </source>
</reference>
<dbReference type="GO" id="GO:0055088">
    <property type="term" value="P:lipid homeostasis"/>
    <property type="evidence" value="ECO:0007669"/>
    <property type="project" value="TreeGrafter"/>
</dbReference>
<dbReference type="GO" id="GO:0005783">
    <property type="term" value="C:endoplasmic reticulum"/>
    <property type="evidence" value="ECO:0007669"/>
    <property type="project" value="TreeGrafter"/>
</dbReference>
<keyword evidence="3" id="KW-1185">Reference proteome</keyword>
<feature type="transmembrane region" description="Helical" evidence="1">
    <location>
        <begin position="128"/>
        <end position="151"/>
    </location>
</feature>
<feature type="transmembrane region" description="Helical" evidence="1">
    <location>
        <begin position="40"/>
        <end position="59"/>
    </location>
</feature>
<dbReference type="AlphaFoldDB" id="A0A9P5TYE5"/>
<keyword evidence="1" id="KW-0472">Membrane</keyword>
<name>A0A9P5TYE5_9AGAR</name>
<protein>
    <recommendedName>
        <fullName evidence="4">TLC domain-containing protein</fullName>
    </recommendedName>
</protein>
<accession>A0A9P5TYE5</accession>
<keyword evidence="1" id="KW-1133">Transmembrane helix</keyword>
<sequence>MALVPSTQTQCSTVLLSYAALVSAYYAISPHFPAPKQNSWIITTISSCIMTFASAPFVWDYLSARGDVTAVRTFPELAVTSSRFFQAYLLADMSIGAVHYRGQINIVTGWFHHVLYLGIIEYAIRQKWAYVFSLATCMEFPTFVLGLATLFPRLRSNIFFAVSFFLTRILFHSIICIAYYLPKNRPLTPMEPLMTTTTHSPLSMPMALTSPTSLAPELGSVVPAVLLTCVFPLHASWFLGCLKGFKKRA</sequence>